<dbReference type="InterPro" id="IPR014710">
    <property type="entry name" value="RmlC-like_jellyroll"/>
</dbReference>
<dbReference type="PANTHER" id="PTHR46390:SF1">
    <property type="entry name" value="MANNOSE-1-PHOSPHATE GUANYLYLTRANSFERASE"/>
    <property type="match status" value="1"/>
</dbReference>
<evidence type="ECO:0000256" key="3">
    <source>
        <dbReference type="ARBA" id="ARBA00022679"/>
    </source>
</evidence>
<evidence type="ECO:0000256" key="7">
    <source>
        <dbReference type="ARBA" id="ARBA00047343"/>
    </source>
</evidence>
<dbReference type="SUPFAM" id="SSF53448">
    <property type="entry name" value="Nucleotide-diphospho-sugar transferases"/>
    <property type="match status" value="1"/>
</dbReference>
<dbReference type="GO" id="GO:0016779">
    <property type="term" value="F:nucleotidyltransferase activity"/>
    <property type="evidence" value="ECO:0007669"/>
    <property type="project" value="UniProtKB-KW"/>
</dbReference>
<dbReference type="GO" id="GO:0016853">
    <property type="term" value="F:isomerase activity"/>
    <property type="evidence" value="ECO:0007669"/>
    <property type="project" value="UniProtKB-KW"/>
</dbReference>
<dbReference type="InterPro" id="IPR049577">
    <property type="entry name" value="GMPP_N"/>
</dbReference>
<evidence type="ECO:0000259" key="10">
    <source>
        <dbReference type="Pfam" id="PF01050"/>
    </source>
</evidence>
<dbReference type="Gene3D" id="2.60.120.10">
    <property type="entry name" value="Jelly Rolls"/>
    <property type="match status" value="1"/>
</dbReference>
<dbReference type="NCBIfam" id="TIGR01479">
    <property type="entry name" value="GMP_PMI"/>
    <property type="match status" value="1"/>
</dbReference>
<evidence type="ECO:0000256" key="8">
    <source>
        <dbReference type="RuleBase" id="RU004190"/>
    </source>
</evidence>
<dbReference type="Pfam" id="PF22640">
    <property type="entry name" value="ManC_GMP_beta-helix"/>
    <property type="match status" value="1"/>
</dbReference>
<evidence type="ECO:0000256" key="1">
    <source>
        <dbReference type="ARBA" id="ARBA00006115"/>
    </source>
</evidence>
<dbReference type="InterPro" id="IPR054566">
    <property type="entry name" value="ManC/GMP-like_b-helix"/>
</dbReference>
<dbReference type="CDD" id="cd02509">
    <property type="entry name" value="GDP-M1P_Guanylyltransferase"/>
    <property type="match status" value="1"/>
</dbReference>
<dbReference type="Proteomes" id="UP000199598">
    <property type="component" value="Unassembled WGS sequence"/>
</dbReference>
<organism evidence="12 13">
    <name type="scientific">Pseudovibrio ascidiaceicola</name>
    <dbReference type="NCBI Taxonomy" id="285279"/>
    <lineage>
        <taxon>Bacteria</taxon>
        <taxon>Pseudomonadati</taxon>
        <taxon>Pseudomonadota</taxon>
        <taxon>Alphaproteobacteria</taxon>
        <taxon>Hyphomicrobiales</taxon>
        <taxon>Stappiaceae</taxon>
        <taxon>Pseudovibrio</taxon>
    </lineage>
</organism>
<keyword evidence="6" id="KW-0342">GTP-binding</keyword>
<dbReference type="EC" id="2.7.7.13" evidence="2"/>
<sequence length="467" mass="51854">MTGNSMSKITPVILSGGFGSRLWPLSRRERPKQFLPIFSGQSLFQKTCERVRSEQFRAPLVISNQDHRFLIGEQMAELGIEPQAIVLEPCGRNTAAPAALAALMALETDKNAIVLLLPSDHLVADDKEFLCAVDAAHAAAEAGQIVTFGIEPSEPNTGYGYIKLCEGGASVRKVDTFVEKPDLATAEEFLKDGNYLWNAGIFMYSAAAMRDAFLKHAPDIWEQVALASQNARRDLDFLRLEEEAFAQVRNISFDYAIMENEENVACVPTDPGWSDLGSWPAIWESMAKNDEGNSALGDAIFEQSKNCLVYSEDALVSVVGLEDVMVVNTKDALLVSAKDKAQDVKKVVEQLDKANRPETVQHRRVYRPWGWSERISEGERFRVQSMMIEPGKGLTLQRHIHRAEHWVVVSGTLEVTIDGKDELISENQSVFVPLGARHKLQNPGKIPVRMIEVQSGAYIAEDDILRV</sequence>
<comment type="similarity">
    <text evidence="1 8">Belongs to the mannose-6-phosphate isomerase type 2 family.</text>
</comment>
<gene>
    <name evidence="12" type="ORF">SAMN04488518_111166</name>
</gene>
<comment type="caution">
    <text evidence="12">The sequence shown here is derived from an EMBL/GenBank/DDBJ whole genome shotgun (WGS) entry which is preliminary data.</text>
</comment>
<dbReference type="InterPro" id="IPR029044">
    <property type="entry name" value="Nucleotide-diphossugar_trans"/>
</dbReference>
<dbReference type="Pfam" id="PF00483">
    <property type="entry name" value="NTP_transferase"/>
    <property type="match status" value="1"/>
</dbReference>
<proteinExistence type="inferred from homology"/>
<dbReference type="SUPFAM" id="SSF51182">
    <property type="entry name" value="RmlC-like cupins"/>
    <property type="match status" value="1"/>
</dbReference>
<evidence type="ECO:0000256" key="5">
    <source>
        <dbReference type="ARBA" id="ARBA00022741"/>
    </source>
</evidence>
<dbReference type="InterPro" id="IPR051161">
    <property type="entry name" value="Mannose-6P_isomerase_type2"/>
</dbReference>
<reference evidence="12 13" key="1">
    <citation type="submission" date="2016-10" db="EMBL/GenBank/DDBJ databases">
        <authorList>
            <person name="Varghese N."/>
            <person name="Submissions S."/>
        </authorList>
    </citation>
    <scope>NUCLEOTIDE SEQUENCE [LARGE SCALE GENOMIC DNA]</scope>
    <source>
        <strain evidence="12 13">DSM 16392</strain>
    </source>
</reference>
<dbReference type="InterPro" id="IPR006375">
    <property type="entry name" value="Man1P_GuaTrfase/Man6P_Isoase"/>
</dbReference>
<dbReference type="Pfam" id="PF01050">
    <property type="entry name" value="MannoseP_isomer"/>
    <property type="match status" value="1"/>
</dbReference>
<evidence type="ECO:0000256" key="6">
    <source>
        <dbReference type="ARBA" id="ARBA00023134"/>
    </source>
</evidence>
<dbReference type="CDD" id="cd02213">
    <property type="entry name" value="cupin_PMI_typeII_C"/>
    <property type="match status" value="1"/>
</dbReference>
<protein>
    <recommendedName>
        <fullName evidence="2">mannose-1-phosphate guanylyltransferase</fullName>
        <ecNumber evidence="2">2.7.7.13</ecNumber>
    </recommendedName>
</protein>
<feature type="domain" description="Mannose-6-phosphate isomerase type II C-terminal" evidence="10">
    <location>
        <begin position="355"/>
        <end position="467"/>
    </location>
</feature>
<evidence type="ECO:0000259" key="9">
    <source>
        <dbReference type="Pfam" id="PF00483"/>
    </source>
</evidence>
<evidence type="ECO:0000259" key="11">
    <source>
        <dbReference type="Pfam" id="PF22640"/>
    </source>
</evidence>
<dbReference type="InterPro" id="IPR011051">
    <property type="entry name" value="RmlC_Cupin_sf"/>
</dbReference>
<dbReference type="InterPro" id="IPR005835">
    <property type="entry name" value="NTP_transferase_dom"/>
</dbReference>
<dbReference type="PANTHER" id="PTHR46390">
    <property type="entry name" value="MANNOSE-1-PHOSPHATE GUANYLYLTRANSFERASE"/>
    <property type="match status" value="1"/>
</dbReference>
<keyword evidence="4 12" id="KW-0548">Nucleotidyltransferase</keyword>
<dbReference type="RefSeq" id="WP_208860526.1">
    <property type="nucleotide sequence ID" value="NZ_FOSK01000011.1"/>
</dbReference>
<dbReference type="Gene3D" id="3.90.550.10">
    <property type="entry name" value="Spore Coat Polysaccharide Biosynthesis Protein SpsA, Chain A"/>
    <property type="match status" value="1"/>
</dbReference>
<name>A0A1I4DGD7_9HYPH</name>
<keyword evidence="13" id="KW-1185">Reference proteome</keyword>
<evidence type="ECO:0000313" key="13">
    <source>
        <dbReference type="Proteomes" id="UP000199598"/>
    </source>
</evidence>
<keyword evidence="3" id="KW-0808">Transferase</keyword>
<feature type="domain" description="MannoseP isomerase/GMP-like beta-helix" evidence="11">
    <location>
        <begin position="303"/>
        <end position="351"/>
    </location>
</feature>
<evidence type="ECO:0000256" key="2">
    <source>
        <dbReference type="ARBA" id="ARBA00012387"/>
    </source>
</evidence>
<dbReference type="InterPro" id="IPR001538">
    <property type="entry name" value="Man6P_isomerase-2_C"/>
</dbReference>
<dbReference type="EMBL" id="FOSK01000011">
    <property type="protein sequence ID" value="SFK91979.1"/>
    <property type="molecule type" value="Genomic_DNA"/>
</dbReference>
<comment type="catalytic activity">
    <reaction evidence="7">
        <text>alpha-D-mannose 1-phosphate + GTP + H(+) = GDP-alpha-D-mannose + diphosphate</text>
        <dbReference type="Rhea" id="RHEA:15229"/>
        <dbReference type="ChEBI" id="CHEBI:15378"/>
        <dbReference type="ChEBI" id="CHEBI:33019"/>
        <dbReference type="ChEBI" id="CHEBI:37565"/>
        <dbReference type="ChEBI" id="CHEBI:57527"/>
        <dbReference type="ChEBI" id="CHEBI:58409"/>
        <dbReference type="EC" id="2.7.7.13"/>
    </reaction>
</comment>
<keyword evidence="12" id="KW-0413">Isomerase</keyword>
<accession>A0A1I4DGD7</accession>
<feature type="domain" description="Nucleotidyl transferase" evidence="9">
    <location>
        <begin position="11"/>
        <end position="288"/>
    </location>
</feature>
<evidence type="ECO:0000256" key="4">
    <source>
        <dbReference type="ARBA" id="ARBA00022695"/>
    </source>
</evidence>
<keyword evidence="5" id="KW-0547">Nucleotide-binding</keyword>
<evidence type="ECO:0000313" key="12">
    <source>
        <dbReference type="EMBL" id="SFK91979.1"/>
    </source>
</evidence>